<feature type="binding site" evidence="4">
    <location>
        <position position="163"/>
    </location>
    <ligand>
        <name>a divalent metal cation</name>
        <dbReference type="ChEBI" id="CHEBI:60240"/>
        <label>2</label>
    </ligand>
</feature>
<dbReference type="InterPro" id="IPR001130">
    <property type="entry name" value="TatD-like"/>
</dbReference>
<dbReference type="PANTHER" id="PTHR46317">
    <property type="entry name" value="HYDROLASE OF PHP SUPERFAMILY-RELATED PROTEIN"/>
    <property type="match status" value="1"/>
</dbReference>
<dbReference type="Proteomes" id="UP000677436">
    <property type="component" value="Chromosome"/>
</dbReference>
<feature type="binding site" evidence="4">
    <location>
        <position position="11"/>
    </location>
    <ligand>
        <name>a divalent metal cation</name>
        <dbReference type="ChEBI" id="CHEBI:60240"/>
        <label>1</label>
    </ligand>
</feature>
<reference evidence="5" key="2">
    <citation type="journal article" date="2021" name="Microbiol. Resour. Announc.">
        <title>Complete Genome Sequence of Polycladomyces abyssicola JIR-001T, Isolated from Hemipelagic Sediment in Deep Seawater.</title>
        <authorList>
            <person name="Tsubouchi T."/>
            <person name="Kaneko Y."/>
        </authorList>
    </citation>
    <scope>NUCLEOTIDE SEQUENCE</scope>
    <source>
        <strain evidence="5">JIR-001</strain>
    </source>
</reference>
<proteinExistence type="inferred from homology"/>
<feature type="binding site" evidence="4">
    <location>
        <position position="97"/>
    </location>
    <ligand>
        <name>a divalent metal cation</name>
        <dbReference type="ChEBI" id="CHEBI:60240"/>
        <label>1</label>
    </ligand>
</feature>
<gene>
    <name evidence="5" type="ORF">JIR001_02710</name>
</gene>
<dbReference type="InterPro" id="IPR018228">
    <property type="entry name" value="DNase_TatD-rel_CS"/>
</dbReference>
<evidence type="ECO:0000256" key="4">
    <source>
        <dbReference type="PIRSR" id="PIRSR005902-1"/>
    </source>
</evidence>
<keyword evidence="6" id="KW-1185">Reference proteome</keyword>
<dbReference type="Pfam" id="PF01026">
    <property type="entry name" value="TatD_DNase"/>
    <property type="match status" value="1"/>
</dbReference>
<organism evidence="5 6">
    <name type="scientific">Polycladomyces abyssicola</name>
    <dbReference type="NCBI Taxonomy" id="1125966"/>
    <lineage>
        <taxon>Bacteria</taxon>
        <taxon>Bacillati</taxon>
        <taxon>Bacillota</taxon>
        <taxon>Bacilli</taxon>
        <taxon>Bacillales</taxon>
        <taxon>Thermoactinomycetaceae</taxon>
        <taxon>Polycladomyces</taxon>
    </lineage>
</organism>
<dbReference type="CDD" id="cd01310">
    <property type="entry name" value="TatD_DNAse"/>
    <property type="match status" value="1"/>
</dbReference>
<dbReference type="SUPFAM" id="SSF51556">
    <property type="entry name" value="Metallo-dependent hydrolases"/>
    <property type="match status" value="1"/>
</dbReference>
<keyword evidence="3" id="KW-0378">Hydrolase</keyword>
<dbReference type="Gene3D" id="3.20.20.140">
    <property type="entry name" value="Metal-dependent hydrolases"/>
    <property type="match status" value="1"/>
</dbReference>
<sequence length="266" mass="30199">MEKGMSLIDTHVHLDQFPDEEVPEFIERARRAGVNHVVAVASGADSCLRLLEWKQRFPDGLTVAFGVHPERETDDAEVETVVRLIRRHREEISAIGEVGLPYYTLPEPQRKQPPSPDAIARLSRFLSLAAELDLPVVLHAVHEAAEPVRQLLRRHGVKQAVFHWLKAPADVLHRIVDDGYLISVTPDVLRRERDRELARQVPLSQLLLETDAPWEYEGKRAEPAWVKEVAEEVARVKGVTVRQVCQQTTENARRLFSIDGSMTTGW</sequence>
<dbReference type="PANTHER" id="PTHR46317:SF1">
    <property type="entry name" value="HYDROLASE, TATD FAMILY"/>
    <property type="match status" value="1"/>
</dbReference>
<evidence type="ECO:0000313" key="5">
    <source>
        <dbReference type="EMBL" id="BCU80488.1"/>
    </source>
</evidence>
<dbReference type="KEGG" id="pabs:JIR001_02710"/>
<dbReference type="PROSITE" id="PS01091">
    <property type="entry name" value="TATD_3"/>
    <property type="match status" value="1"/>
</dbReference>
<reference evidence="5" key="1">
    <citation type="journal article" date="2013" name="Int. J. Syst. Evol. Microbiol.">
        <title>Polycladomyces abyssicola gen. nov., sp. nov., a thermophilic filamentous bacterium isolated from hemipelagic sediment.</title>
        <authorList>
            <person name="Tsubouchi T."/>
            <person name="Shimane Y."/>
            <person name="Mori K."/>
            <person name="Usui K."/>
            <person name="Hiraki T."/>
            <person name="Tame A."/>
            <person name="Uematsu K."/>
            <person name="Maruyama T."/>
            <person name="Hatada Y."/>
        </authorList>
    </citation>
    <scope>NUCLEOTIDE SEQUENCE</scope>
    <source>
        <strain evidence="5">JIR-001</strain>
    </source>
</reference>
<evidence type="ECO:0000256" key="3">
    <source>
        <dbReference type="ARBA" id="ARBA00022801"/>
    </source>
</evidence>
<dbReference type="EMBL" id="AP024601">
    <property type="protein sequence ID" value="BCU80488.1"/>
    <property type="molecule type" value="Genomic_DNA"/>
</dbReference>
<accession>A0A8D5UD26</accession>
<dbReference type="GO" id="GO:0046872">
    <property type="term" value="F:metal ion binding"/>
    <property type="evidence" value="ECO:0007669"/>
    <property type="project" value="UniProtKB-KW"/>
</dbReference>
<evidence type="ECO:0000256" key="2">
    <source>
        <dbReference type="ARBA" id="ARBA00022723"/>
    </source>
</evidence>
<evidence type="ECO:0000256" key="1">
    <source>
        <dbReference type="ARBA" id="ARBA00009275"/>
    </source>
</evidence>
<feature type="binding site" evidence="4">
    <location>
        <position position="211"/>
    </location>
    <ligand>
        <name>a divalent metal cation</name>
        <dbReference type="ChEBI" id="CHEBI:60240"/>
        <label>1</label>
    </ligand>
</feature>
<dbReference type="GO" id="GO:0016788">
    <property type="term" value="F:hydrolase activity, acting on ester bonds"/>
    <property type="evidence" value="ECO:0007669"/>
    <property type="project" value="InterPro"/>
</dbReference>
<dbReference type="RefSeq" id="WP_212773859.1">
    <property type="nucleotide sequence ID" value="NZ_AP024601.1"/>
</dbReference>
<dbReference type="InterPro" id="IPR032466">
    <property type="entry name" value="Metal_Hydrolase"/>
</dbReference>
<protein>
    <submittedName>
        <fullName evidence="5">Uncharacterized protein</fullName>
    </submittedName>
</protein>
<name>A0A8D5UD26_9BACL</name>
<feature type="binding site" evidence="4">
    <location>
        <position position="13"/>
    </location>
    <ligand>
        <name>a divalent metal cation</name>
        <dbReference type="ChEBI" id="CHEBI:60240"/>
        <label>1</label>
    </ligand>
</feature>
<evidence type="ECO:0000313" key="6">
    <source>
        <dbReference type="Proteomes" id="UP000677436"/>
    </source>
</evidence>
<comment type="similarity">
    <text evidence="1">Belongs to the metallo-dependent hydrolases superfamily. TatD-type hydrolase family.</text>
</comment>
<dbReference type="PROSITE" id="PS01137">
    <property type="entry name" value="TATD_1"/>
    <property type="match status" value="1"/>
</dbReference>
<feature type="binding site" evidence="4">
    <location>
        <position position="139"/>
    </location>
    <ligand>
        <name>a divalent metal cation</name>
        <dbReference type="ChEBI" id="CHEBI:60240"/>
        <label>2</label>
    </ligand>
</feature>
<dbReference type="PIRSF" id="PIRSF005902">
    <property type="entry name" value="DNase_TatD"/>
    <property type="match status" value="1"/>
</dbReference>
<dbReference type="AlphaFoldDB" id="A0A8D5UD26"/>
<keyword evidence="2 4" id="KW-0479">Metal-binding</keyword>